<name>A0A5C7IEF2_9ROSI</name>
<protein>
    <recommendedName>
        <fullName evidence="2">Retrovirus-related Pol polyprotein from transposon TNT 1-94-like beta-barrel domain-containing protein</fullName>
    </recommendedName>
</protein>
<proteinExistence type="predicted"/>
<sequence length="166" mass="18433">MSDLWSFGHTAINGYHRMNHAYEGRVPTKKLAAMVASTTVNKDDQVWYTESGASNHITSDLSNLSIQIEYHGNDQVAVDNGLGLPISHIGSSQLLHNSSTFNMNNILHCPSVSANLLTQKRGRRFSMARVIMAFILCSLVITIQIKEFSILLLLEFELLIQFGIIG</sequence>
<dbReference type="AlphaFoldDB" id="A0A5C7IEF2"/>
<evidence type="ECO:0000313" key="3">
    <source>
        <dbReference type="EMBL" id="TXG66786.1"/>
    </source>
</evidence>
<evidence type="ECO:0000313" key="4">
    <source>
        <dbReference type="Proteomes" id="UP000323000"/>
    </source>
</evidence>
<evidence type="ECO:0000256" key="1">
    <source>
        <dbReference type="SAM" id="Phobius"/>
    </source>
</evidence>
<feature type="transmembrane region" description="Helical" evidence="1">
    <location>
        <begin position="127"/>
        <end position="145"/>
    </location>
</feature>
<keyword evidence="4" id="KW-1185">Reference proteome</keyword>
<dbReference type="InterPro" id="IPR054722">
    <property type="entry name" value="PolX-like_BBD"/>
</dbReference>
<dbReference type="Proteomes" id="UP000323000">
    <property type="component" value="Chromosome 3"/>
</dbReference>
<feature type="domain" description="Retrovirus-related Pol polyprotein from transposon TNT 1-94-like beta-barrel" evidence="2">
    <location>
        <begin position="47"/>
        <end position="118"/>
    </location>
</feature>
<comment type="caution">
    <text evidence="3">The sequence shown here is derived from an EMBL/GenBank/DDBJ whole genome shotgun (WGS) entry which is preliminary data.</text>
</comment>
<evidence type="ECO:0000259" key="2">
    <source>
        <dbReference type="Pfam" id="PF22936"/>
    </source>
</evidence>
<gene>
    <name evidence="3" type="ORF">EZV62_008061</name>
</gene>
<keyword evidence="1" id="KW-0812">Transmembrane</keyword>
<dbReference type="EMBL" id="VAHF01000003">
    <property type="protein sequence ID" value="TXG66786.1"/>
    <property type="molecule type" value="Genomic_DNA"/>
</dbReference>
<dbReference type="Pfam" id="PF22936">
    <property type="entry name" value="Pol_BBD"/>
    <property type="match status" value="1"/>
</dbReference>
<organism evidence="3 4">
    <name type="scientific">Acer yangbiense</name>
    <dbReference type="NCBI Taxonomy" id="1000413"/>
    <lineage>
        <taxon>Eukaryota</taxon>
        <taxon>Viridiplantae</taxon>
        <taxon>Streptophyta</taxon>
        <taxon>Embryophyta</taxon>
        <taxon>Tracheophyta</taxon>
        <taxon>Spermatophyta</taxon>
        <taxon>Magnoliopsida</taxon>
        <taxon>eudicotyledons</taxon>
        <taxon>Gunneridae</taxon>
        <taxon>Pentapetalae</taxon>
        <taxon>rosids</taxon>
        <taxon>malvids</taxon>
        <taxon>Sapindales</taxon>
        <taxon>Sapindaceae</taxon>
        <taxon>Hippocastanoideae</taxon>
        <taxon>Acereae</taxon>
        <taxon>Acer</taxon>
    </lineage>
</organism>
<keyword evidence="1" id="KW-1133">Transmembrane helix</keyword>
<reference evidence="4" key="1">
    <citation type="journal article" date="2019" name="Gigascience">
        <title>De novo genome assembly of the endangered Acer yangbiense, a plant species with extremely small populations endemic to Yunnan Province, China.</title>
        <authorList>
            <person name="Yang J."/>
            <person name="Wariss H.M."/>
            <person name="Tao L."/>
            <person name="Zhang R."/>
            <person name="Yun Q."/>
            <person name="Hollingsworth P."/>
            <person name="Dao Z."/>
            <person name="Luo G."/>
            <person name="Guo H."/>
            <person name="Ma Y."/>
            <person name="Sun W."/>
        </authorList>
    </citation>
    <scope>NUCLEOTIDE SEQUENCE [LARGE SCALE GENOMIC DNA]</scope>
    <source>
        <strain evidence="4">cv. Malutang</strain>
    </source>
</reference>
<dbReference type="OrthoDB" id="1845088at2759"/>
<accession>A0A5C7IEF2</accession>
<keyword evidence="1" id="KW-0472">Membrane</keyword>